<dbReference type="EMBL" id="KZ821455">
    <property type="protein sequence ID" value="PYH35734.1"/>
    <property type="molecule type" value="Genomic_DNA"/>
</dbReference>
<dbReference type="AlphaFoldDB" id="A0A318YN94"/>
<organism evidence="2 3">
    <name type="scientific">Aspergillus neoniger (strain CBS 115656)</name>
    <dbReference type="NCBI Taxonomy" id="1448310"/>
    <lineage>
        <taxon>Eukaryota</taxon>
        <taxon>Fungi</taxon>
        <taxon>Dikarya</taxon>
        <taxon>Ascomycota</taxon>
        <taxon>Pezizomycotina</taxon>
        <taxon>Eurotiomycetes</taxon>
        <taxon>Eurotiomycetidae</taxon>
        <taxon>Eurotiales</taxon>
        <taxon>Aspergillaceae</taxon>
        <taxon>Aspergillus</taxon>
        <taxon>Aspergillus subgen. Circumdati</taxon>
    </lineage>
</organism>
<accession>A0A318YN94</accession>
<keyword evidence="1" id="KW-1133">Transmembrane helix</keyword>
<feature type="transmembrane region" description="Helical" evidence="1">
    <location>
        <begin position="17"/>
        <end position="38"/>
    </location>
</feature>
<evidence type="ECO:0000313" key="2">
    <source>
        <dbReference type="EMBL" id="PYH35734.1"/>
    </source>
</evidence>
<name>A0A318YN94_ASPNB</name>
<dbReference type="OrthoDB" id="5598809at2759"/>
<reference evidence="2" key="1">
    <citation type="submission" date="2016-12" db="EMBL/GenBank/DDBJ databases">
        <title>The genomes of Aspergillus section Nigri reveals drivers in fungal speciation.</title>
        <authorList>
            <consortium name="DOE Joint Genome Institute"/>
            <person name="Vesth T.C."/>
            <person name="Nybo J."/>
            <person name="Theobald S."/>
            <person name="Brandl J."/>
            <person name="Frisvad J.C."/>
            <person name="Nielsen K.F."/>
            <person name="Lyhne E.K."/>
            <person name="Kogle M.E."/>
            <person name="Kuo A."/>
            <person name="Riley R."/>
            <person name="Clum A."/>
            <person name="Nolan M."/>
            <person name="Lipzen A."/>
            <person name="Salamov A."/>
            <person name="Henrissat B."/>
            <person name="Wiebenga A."/>
            <person name="De Vries R.P."/>
            <person name="Grigoriev I.V."/>
            <person name="Mortensen U.H."/>
            <person name="Andersen M.R."/>
            <person name="Baker S.E."/>
        </authorList>
    </citation>
    <scope>NUCLEOTIDE SEQUENCE [LARGE SCALE GENOMIC DNA]</scope>
    <source>
        <strain evidence="2">CBS 115656</strain>
    </source>
</reference>
<gene>
    <name evidence="2" type="ORF">BO87DRAFT_375351</name>
</gene>
<dbReference type="RefSeq" id="XP_025481212.1">
    <property type="nucleotide sequence ID" value="XM_025623013.1"/>
</dbReference>
<dbReference type="Proteomes" id="UP000247647">
    <property type="component" value="Unassembled WGS sequence"/>
</dbReference>
<sequence length="100" mass="11550">MASNDKGLEEIPEGMCSYIVCFIFFTANLWFISLYFAGEWGSLSSQQKKEIIATTHHRNVLRRIMLTRNFTSIGQIETNYDEVTDSFDSMDLKPELLRGM</sequence>
<proteinExistence type="predicted"/>
<keyword evidence="3" id="KW-1185">Reference proteome</keyword>
<keyword evidence="1" id="KW-0812">Transmembrane</keyword>
<evidence type="ECO:0000313" key="3">
    <source>
        <dbReference type="Proteomes" id="UP000247647"/>
    </source>
</evidence>
<keyword evidence="1" id="KW-0472">Membrane</keyword>
<dbReference type="GeneID" id="37125469"/>
<protein>
    <submittedName>
        <fullName evidence="2">Uncharacterized protein</fullName>
    </submittedName>
</protein>
<evidence type="ECO:0000256" key="1">
    <source>
        <dbReference type="SAM" id="Phobius"/>
    </source>
</evidence>